<proteinExistence type="predicted"/>
<dbReference type="Proteomes" id="UP000241769">
    <property type="component" value="Unassembled WGS sequence"/>
</dbReference>
<organism evidence="1 2">
    <name type="scientific">Planoprotostelium fungivorum</name>
    <dbReference type="NCBI Taxonomy" id="1890364"/>
    <lineage>
        <taxon>Eukaryota</taxon>
        <taxon>Amoebozoa</taxon>
        <taxon>Evosea</taxon>
        <taxon>Variosea</taxon>
        <taxon>Cavosteliida</taxon>
        <taxon>Cavosteliaceae</taxon>
        <taxon>Planoprotostelium</taxon>
    </lineage>
</organism>
<dbReference type="InParanoid" id="A0A2P6MVY0"/>
<sequence length="116" mass="13274">THEKHKAHNNACLTTLWFSKQAVSMFSVDTKGNTKHKAHPHALISLCLYEAQATIFYLYKACSEHTKAYKCFANNLQTDHRKQALSVPIARPDLSIFTEDLPDYNEHLEANKLLVF</sequence>
<protein>
    <submittedName>
        <fullName evidence="1">Uncharacterized protein</fullName>
    </submittedName>
</protein>
<feature type="non-terminal residue" evidence="1">
    <location>
        <position position="1"/>
    </location>
</feature>
<evidence type="ECO:0000313" key="2">
    <source>
        <dbReference type="Proteomes" id="UP000241769"/>
    </source>
</evidence>
<gene>
    <name evidence="1" type="ORF">PROFUN_14390</name>
</gene>
<accession>A0A2P6MVY0</accession>
<reference evidence="1 2" key="1">
    <citation type="journal article" date="2018" name="Genome Biol. Evol.">
        <title>Multiple Roots of Fruiting Body Formation in Amoebozoa.</title>
        <authorList>
            <person name="Hillmann F."/>
            <person name="Forbes G."/>
            <person name="Novohradska S."/>
            <person name="Ferling I."/>
            <person name="Riege K."/>
            <person name="Groth M."/>
            <person name="Westermann M."/>
            <person name="Marz M."/>
            <person name="Spaller T."/>
            <person name="Winckler T."/>
            <person name="Schaap P."/>
            <person name="Glockner G."/>
        </authorList>
    </citation>
    <scope>NUCLEOTIDE SEQUENCE [LARGE SCALE GENOMIC DNA]</scope>
    <source>
        <strain evidence="1 2">Jena</strain>
    </source>
</reference>
<evidence type="ECO:0000313" key="1">
    <source>
        <dbReference type="EMBL" id="PRP75854.1"/>
    </source>
</evidence>
<dbReference type="AlphaFoldDB" id="A0A2P6MVY0"/>
<name>A0A2P6MVY0_9EUKA</name>
<comment type="caution">
    <text evidence="1">The sequence shown here is derived from an EMBL/GenBank/DDBJ whole genome shotgun (WGS) entry which is preliminary data.</text>
</comment>
<keyword evidence="2" id="KW-1185">Reference proteome</keyword>
<dbReference type="EMBL" id="MDYQ01000360">
    <property type="protein sequence ID" value="PRP75854.1"/>
    <property type="molecule type" value="Genomic_DNA"/>
</dbReference>